<comment type="caution">
    <text evidence="1">The sequence shown here is derived from an EMBL/GenBank/DDBJ whole genome shotgun (WGS) entry which is preliminary data.</text>
</comment>
<accession>A0AA38IAK8</accession>
<dbReference type="PANTHER" id="PTHR10174">
    <property type="entry name" value="ALPHA-TOCOPHEROL TRANSFER PROTEIN-RELATED"/>
    <property type="match status" value="1"/>
</dbReference>
<gene>
    <name evidence="1" type="ORF">Zmor_018706</name>
</gene>
<dbReference type="PANTHER" id="PTHR10174:SF222">
    <property type="entry name" value="GH10083P-RELATED"/>
    <property type="match status" value="1"/>
</dbReference>
<evidence type="ECO:0000313" key="2">
    <source>
        <dbReference type="Proteomes" id="UP001168821"/>
    </source>
</evidence>
<reference evidence="1" key="1">
    <citation type="journal article" date="2023" name="G3 (Bethesda)">
        <title>Whole genome assemblies of Zophobas morio and Tenebrio molitor.</title>
        <authorList>
            <person name="Kaur S."/>
            <person name="Stinson S.A."/>
            <person name="diCenzo G.C."/>
        </authorList>
    </citation>
    <scope>NUCLEOTIDE SEQUENCE</scope>
    <source>
        <strain evidence="1">QUZm001</strain>
    </source>
</reference>
<name>A0AA38IAK8_9CUCU</name>
<keyword evidence="2" id="KW-1185">Reference proteome</keyword>
<dbReference type="Proteomes" id="UP001168821">
    <property type="component" value="Unassembled WGS sequence"/>
</dbReference>
<dbReference type="SUPFAM" id="SSF46938">
    <property type="entry name" value="CRAL/TRIO N-terminal domain"/>
    <property type="match status" value="1"/>
</dbReference>
<organism evidence="1 2">
    <name type="scientific">Zophobas morio</name>
    <dbReference type="NCBI Taxonomy" id="2755281"/>
    <lineage>
        <taxon>Eukaryota</taxon>
        <taxon>Metazoa</taxon>
        <taxon>Ecdysozoa</taxon>
        <taxon>Arthropoda</taxon>
        <taxon>Hexapoda</taxon>
        <taxon>Insecta</taxon>
        <taxon>Pterygota</taxon>
        <taxon>Neoptera</taxon>
        <taxon>Endopterygota</taxon>
        <taxon>Coleoptera</taxon>
        <taxon>Polyphaga</taxon>
        <taxon>Cucujiformia</taxon>
        <taxon>Tenebrionidae</taxon>
        <taxon>Zophobas</taxon>
    </lineage>
</organism>
<dbReference type="AlphaFoldDB" id="A0AA38IAK8"/>
<dbReference type="InterPro" id="IPR036273">
    <property type="entry name" value="CRAL/TRIO_N_dom_sf"/>
</dbReference>
<dbReference type="Gene3D" id="3.40.525.10">
    <property type="entry name" value="CRAL-TRIO lipid binding domain"/>
    <property type="match status" value="1"/>
</dbReference>
<dbReference type="EMBL" id="JALNTZ010000005">
    <property type="protein sequence ID" value="KAJ3652770.1"/>
    <property type="molecule type" value="Genomic_DNA"/>
</dbReference>
<evidence type="ECO:0000313" key="1">
    <source>
        <dbReference type="EMBL" id="KAJ3652770.1"/>
    </source>
</evidence>
<sequence>MFKIEETIIKNVAKTFVKDKESTEDDIRTIQKWISEQPHFLQPLERRSITNFLVLNKFSIERTKEKIDNYYTIRTKLEEVYKEMNPRFSSYVEEVNQIAYK</sequence>
<dbReference type="InterPro" id="IPR036865">
    <property type="entry name" value="CRAL-TRIO_dom_sf"/>
</dbReference>
<protein>
    <submittedName>
        <fullName evidence="1">Uncharacterized protein</fullName>
    </submittedName>
</protein>
<dbReference type="GO" id="GO:1902936">
    <property type="term" value="F:phosphatidylinositol bisphosphate binding"/>
    <property type="evidence" value="ECO:0007669"/>
    <property type="project" value="TreeGrafter"/>
</dbReference>
<dbReference type="GO" id="GO:0016020">
    <property type="term" value="C:membrane"/>
    <property type="evidence" value="ECO:0007669"/>
    <property type="project" value="TreeGrafter"/>
</dbReference>
<proteinExistence type="predicted"/>